<organism evidence="1 2">
    <name type="scientific">Lentinula lateritia</name>
    <dbReference type="NCBI Taxonomy" id="40482"/>
    <lineage>
        <taxon>Eukaryota</taxon>
        <taxon>Fungi</taxon>
        <taxon>Dikarya</taxon>
        <taxon>Basidiomycota</taxon>
        <taxon>Agaricomycotina</taxon>
        <taxon>Agaricomycetes</taxon>
        <taxon>Agaricomycetidae</taxon>
        <taxon>Agaricales</taxon>
        <taxon>Marasmiineae</taxon>
        <taxon>Omphalotaceae</taxon>
        <taxon>Lentinula</taxon>
    </lineage>
</organism>
<dbReference type="AlphaFoldDB" id="A0A9W9AR51"/>
<proteinExistence type="predicted"/>
<dbReference type="Proteomes" id="UP001150238">
    <property type="component" value="Unassembled WGS sequence"/>
</dbReference>
<comment type="caution">
    <text evidence="1">The sequence shown here is derived from an EMBL/GenBank/DDBJ whole genome shotgun (WGS) entry which is preliminary data.</text>
</comment>
<evidence type="ECO:0000313" key="1">
    <source>
        <dbReference type="EMBL" id="KAJ4487309.1"/>
    </source>
</evidence>
<evidence type="ECO:0000313" key="2">
    <source>
        <dbReference type="Proteomes" id="UP001150238"/>
    </source>
</evidence>
<protein>
    <submittedName>
        <fullName evidence="1">Uncharacterized protein</fullName>
    </submittedName>
</protein>
<accession>A0A9W9AR51</accession>
<sequence length="314" mass="35076">MATLTKTLTTSRARSYSLSLVSAKPSPLLNLPAELVLDILESVLSGIRPSALSTISKVISRFVDIILYRTVVLHSKESLILFHRTTLSRSPAFFASHVKKMVVSYKPQNAVNYHRAQRAIAVCGGVRSLVLSMWFGADCLASVMEGRTDGGVSEIILQSPDGIEAPVHCPQKDLQLPDTLSDSISHLRICEPGEGWTSPEDTLLPFGSLRNLTHLQLSRRTNSNTDNDLKFQIQVRNILQTHPTLCALAVVIYPQMWASDDEDVCESDIWTMMREVAAQDVRLILVQGRNDDWGKQWRNSRSDVGRKFWADFSK</sequence>
<reference evidence="1" key="2">
    <citation type="journal article" date="2023" name="Proc. Natl. Acad. Sci. U.S.A.">
        <title>A global phylogenomic analysis of the shiitake genus Lentinula.</title>
        <authorList>
            <person name="Sierra-Patev S."/>
            <person name="Min B."/>
            <person name="Naranjo-Ortiz M."/>
            <person name="Looney B."/>
            <person name="Konkel Z."/>
            <person name="Slot J.C."/>
            <person name="Sakamoto Y."/>
            <person name="Steenwyk J.L."/>
            <person name="Rokas A."/>
            <person name="Carro J."/>
            <person name="Camarero S."/>
            <person name="Ferreira P."/>
            <person name="Molpeceres G."/>
            <person name="Ruiz-Duenas F.J."/>
            <person name="Serrano A."/>
            <person name="Henrissat B."/>
            <person name="Drula E."/>
            <person name="Hughes K.W."/>
            <person name="Mata J.L."/>
            <person name="Ishikawa N.K."/>
            <person name="Vargas-Isla R."/>
            <person name="Ushijima S."/>
            <person name="Smith C.A."/>
            <person name="Donoghue J."/>
            <person name="Ahrendt S."/>
            <person name="Andreopoulos W."/>
            <person name="He G."/>
            <person name="LaButti K."/>
            <person name="Lipzen A."/>
            <person name="Ng V."/>
            <person name="Riley R."/>
            <person name="Sandor L."/>
            <person name="Barry K."/>
            <person name="Martinez A.T."/>
            <person name="Xiao Y."/>
            <person name="Gibbons J.G."/>
            <person name="Terashima K."/>
            <person name="Grigoriev I.V."/>
            <person name="Hibbett D."/>
        </authorList>
    </citation>
    <scope>NUCLEOTIDE SEQUENCE</scope>
    <source>
        <strain evidence="1">Sp2 HRB7682 ss15</strain>
    </source>
</reference>
<gene>
    <name evidence="1" type="ORF">C8J55DRAFT_558377</name>
</gene>
<reference evidence="1" key="1">
    <citation type="submission" date="2022-08" db="EMBL/GenBank/DDBJ databases">
        <authorList>
            <consortium name="DOE Joint Genome Institute"/>
            <person name="Min B."/>
            <person name="Riley R."/>
            <person name="Sierra-Patev S."/>
            <person name="Naranjo-Ortiz M."/>
            <person name="Looney B."/>
            <person name="Konkel Z."/>
            <person name="Slot J.C."/>
            <person name="Sakamoto Y."/>
            <person name="Steenwyk J.L."/>
            <person name="Rokas A."/>
            <person name="Carro J."/>
            <person name="Camarero S."/>
            <person name="Ferreira P."/>
            <person name="Molpeceres G."/>
            <person name="Ruiz-Duenas F.J."/>
            <person name="Serrano A."/>
            <person name="Henrissat B."/>
            <person name="Drula E."/>
            <person name="Hughes K.W."/>
            <person name="Mata J.L."/>
            <person name="Ishikawa N.K."/>
            <person name="Vargas-Isla R."/>
            <person name="Ushijima S."/>
            <person name="Smith C.A."/>
            <person name="Ahrendt S."/>
            <person name="Andreopoulos W."/>
            <person name="He G."/>
            <person name="Labutti K."/>
            <person name="Lipzen A."/>
            <person name="Ng V."/>
            <person name="Sandor L."/>
            <person name="Barry K."/>
            <person name="Martinez A.T."/>
            <person name="Xiao Y."/>
            <person name="Gibbons J.G."/>
            <person name="Terashima K."/>
            <person name="Hibbett D.S."/>
            <person name="Grigoriev I.V."/>
        </authorList>
    </citation>
    <scope>NUCLEOTIDE SEQUENCE</scope>
    <source>
        <strain evidence="1">Sp2 HRB7682 ss15</strain>
    </source>
</reference>
<dbReference type="EMBL" id="JANVFS010000009">
    <property type="protein sequence ID" value="KAJ4487309.1"/>
    <property type="molecule type" value="Genomic_DNA"/>
</dbReference>
<name>A0A9W9AR51_9AGAR</name>